<dbReference type="EMBL" id="BDSP01000286">
    <property type="protein sequence ID" value="GAX29210.1"/>
    <property type="molecule type" value="Genomic_DNA"/>
</dbReference>
<evidence type="ECO:0000256" key="2">
    <source>
        <dbReference type="SAM" id="Phobius"/>
    </source>
</evidence>
<keyword evidence="2" id="KW-0472">Membrane</keyword>
<evidence type="ECO:0000313" key="4">
    <source>
        <dbReference type="Proteomes" id="UP000198406"/>
    </source>
</evidence>
<gene>
    <name evidence="3" type="ORF">FisN_28Lh038</name>
</gene>
<comment type="caution">
    <text evidence="3">The sequence shown here is derived from an EMBL/GenBank/DDBJ whole genome shotgun (WGS) entry which is preliminary data.</text>
</comment>
<dbReference type="Proteomes" id="UP000198406">
    <property type="component" value="Unassembled WGS sequence"/>
</dbReference>
<accession>A0A1Z5KSA8</accession>
<dbReference type="InParanoid" id="A0A1Z5KSA8"/>
<evidence type="ECO:0000256" key="1">
    <source>
        <dbReference type="SAM" id="MobiDB-lite"/>
    </source>
</evidence>
<keyword evidence="2" id="KW-0812">Transmembrane</keyword>
<reference evidence="3 4" key="1">
    <citation type="journal article" date="2015" name="Plant Cell">
        <title>Oil accumulation by the oleaginous diatom Fistulifera solaris as revealed by the genome and transcriptome.</title>
        <authorList>
            <person name="Tanaka T."/>
            <person name="Maeda Y."/>
            <person name="Veluchamy A."/>
            <person name="Tanaka M."/>
            <person name="Abida H."/>
            <person name="Marechal E."/>
            <person name="Bowler C."/>
            <person name="Muto M."/>
            <person name="Sunaga Y."/>
            <person name="Tanaka M."/>
            <person name="Yoshino T."/>
            <person name="Taniguchi T."/>
            <person name="Fukuda Y."/>
            <person name="Nemoto M."/>
            <person name="Matsumoto M."/>
            <person name="Wong P.S."/>
            <person name="Aburatani S."/>
            <person name="Fujibuchi W."/>
        </authorList>
    </citation>
    <scope>NUCLEOTIDE SEQUENCE [LARGE SCALE GENOMIC DNA]</scope>
    <source>
        <strain evidence="3 4">JPCC DA0580</strain>
    </source>
</reference>
<feature type="region of interest" description="Disordered" evidence="1">
    <location>
        <begin position="75"/>
        <end position="122"/>
    </location>
</feature>
<dbReference type="OrthoDB" id="46929at2759"/>
<keyword evidence="2" id="KW-1133">Transmembrane helix</keyword>
<sequence length="122" mass="13153">MSSNEFAPVFMGGIAVMFGGLLSAIFVGLIVDSKNLSAQIVAESYSQGQDDEEFWKGLSEEEKTKAQEILRRVRESKGEKMTPELPMEAAEATPQAKAPLVDKTKTAASTGGPVDMFDDYSA</sequence>
<organism evidence="3 4">
    <name type="scientific">Fistulifera solaris</name>
    <name type="common">Oleaginous diatom</name>
    <dbReference type="NCBI Taxonomy" id="1519565"/>
    <lineage>
        <taxon>Eukaryota</taxon>
        <taxon>Sar</taxon>
        <taxon>Stramenopiles</taxon>
        <taxon>Ochrophyta</taxon>
        <taxon>Bacillariophyta</taxon>
        <taxon>Bacillariophyceae</taxon>
        <taxon>Bacillariophycidae</taxon>
        <taxon>Naviculales</taxon>
        <taxon>Naviculaceae</taxon>
        <taxon>Fistulifera</taxon>
    </lineage>
</organism>
<feature type="transmembrane region" description="Helical" evidence="2">
    <location>
        <begin position="6"/>
        <end position="31"/>
    </location>
</feature>
<evidence type="ECO:0000313" key="3">
    <source>
        <dbReference type="EMBL" id="GAX29210.1"/>
    </source>
</evidence>
<name>A0A1Z5KSA8_FISSO</name>
<keyword evidence="4" id="KW-1185">Reference proteome</keyword>
<dbReference type="AlphaFoldDB" id="A0A1Z5KSA8"/>
<proteinExistence type="predicted"/>
<protein>
    <submittedName>
        <fullName evidence="3">Uncharacterized protein</fullName>
    </submittedName>
</protein>